<organism evidence="1 2">
    <name type="scientific">Verticillium longisporum</name>
    <name type="common">Verticillium dahliae var. longisporum</name>
    <dbReference type="NCBI Taxonomy" id="100787"/>
    <lineage>
        <taxon>Eukaryota</taxon>
        <taxon>Fungi</taxon>
        <taxon>Dikarya</taxon>
        <taxon>Ascomycota</taxon>
        <taxon>Pezizomycotina</taxon>
        <taxon>Sordariomycetes</taxon>
        <taxon>Hypocreomycetidae</taxon>
        <taxon>Glomerellales</taxon>
        <taxon>Plectosphaerellaceae</taxon>
        <taxon>Verticillium</taxon>
    </lineage>
</organism>
<protein>
    <submittedName>
        <fullName evidence="1">Uncharacterized protein</fullName>
    </submittedName>
</protein>
<accession>A0A0G4NGC4</accession>
<dbReference type="Proteomes" id="UP000045706">
    <property type="component" value="Unassembled WGS sequence"/>
</dbReference>
<feature type="non-terminal residue" evidence="1">
    <location>
        <position position="23"/>
    </location>
</feature>
<name>A0A0G4NGC4_VERLO</name>
<dbReference type="AlphaFoldDB" id="A0A0G4NGC4"/>
<sequence>MKSVYAIAAFAAVVAAQSSSDLP</sequence>
<evidence type="ECO:0000313" key="1">
    <source>
        <dbReference type="EMBL" id="CRK45616.1"/>
    </source>
</evidence>
<gene>
    <name evidence="1" type="ORF">BN1723_019780</name>
</gene>
<evidence type="ECO:0000313" key="2">
    <source>
        <dbReference type="Proteomes" id="UP000045706"/>
    </source>
</evidence>
<reference evidence="2" key="1">
    <citation type="submission" date="2015-05" db="EMBL/GenBank/DDBJ databases">
        <authorList>
            <person name="Fogelqvist Johan"/>
        </authorList>
    </citation>
    <scope>NUCLEOTIDE SEQUENCE [LARGE SCALE GENOMIC DNA]</scope>
</reference>
<proteinExistence type="predicted"/>
<dbReference type="EMBL" id="CVQI01034947">
    <property type="protein sequence ID" value="CRK45616.1"/>
    <property type="molecule type" value="Genomic_DNA"/>
</dbReference>